<dbReference type="Proteomes" id="UP001175228">
    <property type="component" value="Unassembled WGS sequence"/>
</dbReference>
<dbReference type="AlphaFoldDB" id="A0AA39TPX2"/>
<organism evidence="1 2">
    <name type="scientific">Armillaria luteobubalina</name>
    <dbReference type="NCBI Taxonomy" id="153913"/>
    <lineage>
        <taxon>Eukaryota</taxon>
        <taxon>Fungi</taxon>
        <taxon>Dikarya</taxon>
        <taxon>Basidiomycota</taxon>
        <taxon>Agaricomycotina</taxon>
        <taxon>Agaricomycetes</taxon>
        <taxon>Agaricomycetidae</taxon>
        <taxon>Agaricales</taxon>
        <taxon>Marasmiineae</taxon>
        <taxon>Physalacriaceae</taxon>
        <taxon>Armillaria</taxon>
    </lineage>
</organism>
<keyword evidence="2" id="KW-1185">Reference proteome</keyword>
<comment type="caution">
    <text evidence="1">The sequence shown here is derived from an EMBL/GenBank/DDBJ whole genome shotgun (WGS) entry which is preliminary data.</text>
</comment>
<sequence>MPVDDDLIGAFSNDTTTVQSFFKVGIQVWWVIPIKDLPEPSHLCLPMVFTGSSRHPKKYARIHEFVTHSMRWVDLFALSTPIVKHRPDMPLIEANTNKSQYSPYQKKQHIQGGASNRLQDLQYQLLPPIIEPWSLALLAVDARPLFARLTILELLPPNLYHQEWRTVLGMGFLHGDPASGTAAEKRQIEVHKMMDRFMEELLLHTDNAATSVFWHGKNYEGLSQEECQEILWELAELIQAPTCKISLLCTVFLMKAMQTWEDAPLSLLSEVRTTGWTEKEFLLVEKTVADYYCDIFWQYFGHAPVLPWQLRHQTSEDYVPEAQPQMITSHSGVYVDVEELS</sequence>
<proteinExistence type="predicted"/>
<protein>
    <submittedName>
        <fullName evidence="1">Uncharacterized protein</fullName>
    </submittedName>
</protein>
<evidence type="ECO:0000313" key="1">
    <source>
        <dbReference type="EMBL" id="KAK0497141.1"/>
    </source>
</evidence>
<dbReference type="EMBL" id="JAUEPU010000013">
    <property type="protein sequence ID" value="KAK0497141.1"/>
    <property type="molecule type" value="Genomic_DNA"/>
</dbReference>
<reference evidence="1" key="1">
    <citation type="submission" date="2023-06" db="EMBL/GenBank/DDBJ databases">
        <authorList>
            <consortium name="Lawrence Berkeley National Laboratory"/>
            <person name="Ahrendt S."/>
            <person name="Sahu N."/>
            <person name="Indic B."/>
            <person name="Wong-Bajracharya J."/>
            <person name="Merenyi Z."/>
            <person name="Ke H.-M."/>
            <person name="Monk M."/>
            <person name="Kocsube S."/>
            <person name="Drula E."/>
            <person name="Lipzen A."/>
            <person name="Balint B."/>
            <person name="Henrissat B."/>
            <person name="Andreopoulos B."/>
            <person name="Martin F.M."/>
            <person name="Harder C.B."/>
            <person name="Rigling D."/>
            <person name="Ford K.L."/>
            <person name="Foster G.D."/>
            <person name="Pangilinan J."/>
            <person name="Papanicolaou A."/>
            <person name="Barry K."/>
            <person name="LaButti K."/>
            <person name="Viragh M."/>
            <person name="Koriabine M."/>
            <person name="Yan M."/>
            <person name="Riley R."/>
            <person name="Champramary S."/>
            <person name="Plett K.L."/>
            <person name="Tsai I.J."/>
            <person name="Slot J."/>
            <person name="Sipos G."/>
            <person name="Plett J."/>
            <person name="Nagy L.G."/>
            <person name="Grigoriev I.V."/>
        </authorList>
    </citation>
    <scope>NUCLEOTIDE SEQUENCE</scope>
    <source>
        <strain evidence="1">HWK02</strain>
    </source>
</reference>
<accession>A0AA39TPX2</accession>
<gene>
    <name evidence="1" type="ORF">EDD18DRAFT_1104596</name>
</gene>
<evidence type="ECO:0000313" key="2">
    <source>
        <dbReference type="Proteomes" id="UP001175228"/>
    </source>
</evidence>
<name>A0AA39TPX2_9AGAR</name>